<accession>A0AAD9H8P4</accession>
<reference evidence="1" key="1">
    <citation type="submission" date="2021-06" db="EMBL/GenBank/DDBJ databases">
        <title>Comparative genomics, transcriptomics and evolutionary studies reveal genomic signatures of adaptation to plant cell wall in hemibiotrophic fungi.</title>
        <authorList>
            <consortium name="DOE Joint Genome Institute"/>
            <person name="Baroncelli R."/>
            <person name="Diaz J.F."/>
            <person name="Benocci T."/>
            <person name="Peng M."/>
            <person name="Battaglia E."/>
            <person name="Haridas S."/>
            <person name="Andreopoulos W."/>
            <person name="Labutti K."/>
            <person name="Pangilinan J."/>
            <person name="Floch G.L."/>
            <person name="Makela M.R."/>
            <person name="Henrissat B."/>
            <person name="Grigoriev I.V."/>
            <person name="Crouch J.A."/>
            <person name="De Vries R.P."/>
            <person name="Sukno S.A."/>
            <person name="Thon M.R."/>
        </authorList>
    </citation>
    <scope>NUCLEOTIDE SEQUENCE</scope>
    <source>
        <strain evidence="1">MAFF235873</strain>
    </source>
</reference>
<organism evidence="1 2">
    <name type="scientific">Colletotrichum zoysiae</name>
    <dbReference type="NCBI Taxonomy" id="1216348"/>
    <lineage>
        <taxon>Eukaryota</taxon>
        <taxon>Fungi</taxon>
        <taxon>Dikarya</taxon>
        <taxon>Ascomycota</taxon>
        <taxon>Pezizomycotina</taxon>
        <taxon>Sordariomycetes</taxon>
        <taxon>Hypocreomycetidae</taxon>
        <taxon>Glomerellales</taxon>
        <taxon>Glomerellaceae</taxon>
        <taxon>Colletotrichum</taxon>
        <taxon>Colletotrichum graminicola species complex</taxon>
    </lineage>
</organism>
<name>A0AAD9H8P4_9PEZI</name>
<protein>
    <submittedName>
        <fullName evidence="1">Uncharacterized protein</fullName>
    </submittedName>
</protein>
<dbReference type="EMBL" id="MU843001">
    <property type="protein sequence ID" value="KAK2023407.1"/>
    <property type="molecule type" value="Genomic_DNA"/>
</dbReference>
<evidence type="ECO:0000313" key="2">
    <source>
        <dbReference type="Proteomes" id="UP001232148"/>
    </source>
</evidence>
<evidence type="ECO:0000313" key="1">
    <source>
        <dbReference type="EMBL" id="KAK2023407.1"/>
    </source>
</evidence>
<comment type="caution">
    <text evidence="1">The sequence shown here is derived from an EMBL/GenBank/DDBJ whole genome shotgun (WGS) entry which is preliminary data.</text>
</comment>
<sequence>MQYAGDRPMCKAGRRRDDSHGILLVHRLLPASGCAATAATVVAGGSGLFARLSACLPGSLWGRLGGLASTYEHCIVPVARGARRKRVWAWASWQTASMASTSRQGSRSG</sequence>
<proteinExistence type="predicted"/>
<dbReference type="Proteomes" id="UP001232148">
    <property type="component" value="Unassembled WGS sequence"/>
</dbReference>
<gene>
    <name evidence="1" type="ORF">LX32DRAFT_644647</name>
</gene>
<keyword evidence="2" id="KW-1185">Reference proteome</keyword>
<dbReference type="AlphaFoldDB" id="A0AAD9H8P4"/>